<keyword evidence="2" id="KW-1185">Reference proteome</keyword>
<accession>A0A154BP50</accession>
<dbReference type="AlphaFoldDB" id="A0A154BP50"/>
<dbReference type="EMBL" id="LSGP01000020">
    <property type="protein sequence ID" value="KYZ75793.1"/>
    <property type="molecule type" value="Genomic_DNA"/>
</dbReference>
<dbReference type="Proteomes" id="UP000076268">
    <property type="component" value="Unassembled WGS sequence"/>
</dbReference>
<protein>
    <submittedName>
        <fullName evidence="1">Uncharacterized protein</fullName>
    </submittedName>
</protein>
<comment type="caution">
    <text evidence="1">The sequence shown here is derived from an EMBL/GenBank/DDBJ whole genome shotgun (WGS) entry which is preliminary data.</text>
</comment>
<organism evidence="1 2">
    <name type="scientific">Anaerosporomusa subterranea</name>
    <dbReference type="NCBI Taxonomy" id="1794912"/>
    <lineage>
        <taxon>Bacteria</taxon>
        <taxon>Bacillati</taxon>
        <taxon>Bacillota</taxon>
        <taxon>Negativicutes</taxon>
        <taxon>Acetonemataceae</taxon>
        <taxon>Anaerosporomusa</taxon>
    </lineage>
</organism>
<evidence type="ECO:0000313" key="1">
    <source>
        <dbReference type="EMBL" id="KYZ75793.1"/>
    </source>
</evidence>
<dbReference type="RefSeq" id="WP_066243589.1">
    <property type="nucleotide sequence ID" value="NZ_LSGP01000020.1"/>
</dbReference>
<proteinExistence type="predicted"/>
<gene>
    <name evidence="1" type="ORF">AXX12_11380</name>
</gene>
<reference evidence="1 2" key="1">
    <citation type="submission" date="2016-02" db="EMBL/GenBank/DDBJ databases">
        <title>Anaerosporomusa subterraneum gen. nov., sp. nov., a spore-forming obligate anaerobe isolated from saprolite.</title>
        <authorList>
            <person name="Choi J.K."/>
            <person name="Shah M."/>
            <person name="Yee N."/>
        </authorList>
    </citation>
    <scope>NUCLEOTIDE SEQUENCE [LARGE SCALE GENOMIC DNA]</scope>
    <source>
        <strain evidence="1 2">RU4</strain>
    </source>
</reference>
<sequence length="96" mass="10153">MEQSAFFSLGPDEQVTLAAILAIFLSKGLNADQLGILGNFLLGIGQNLLIIQAVVSSQPEADPPCLASTCQDTAKTLAELRKEVEVLKVKVAKLEG</sequence>
<name>A0A154BP50_ANASB</name>
<evidence type="ECO:0000313" key="2">
    <source>
        <dbReference type="Proteomes" id="UP000076268"/>
    </source>
</evidence>